<comment type="function">
    <text evidence="2">Key component of the cytosolic iron-sulfur protein assembly (CIA) complex, a multiprotein complex that mediates the incorporation of iron-sulfur cluster into apoproteins specifically involved in DNA metabolism and genomic integrity. In the CIA complex, MMS19 acts as an adapter between early-acting CIA components and a subset of cellular target iron-sulfur proteins.</text>
</comment>
<dbReference type="GO" id="GO:0005634">
    <property type="term" value="C:nucleus"/>
    <property type="evidence" value="ECO:0007669"/>
    <property type="project" value="UniProtKB-SubCell"/>
</dbReference>
<evidence type="ECO:0000313" key="5">
    <source>
        <dbReference type="Proteomes" id="UP000298061"/>
    </source>
</evidence>
<keyword evidence="2" id="KW-0539">Nucleus</keyword>
<name>A0A4Y9ZUL5_9AGAM</name>
<dbReference type="InterPro" id="IPR011989">
    <property type="entry name" value="ARM-like"/>
</dbReference>
<gene>
    <name evidence="4" type="ORF">EWM64_g6077</name>
</gene>
<evidence type="ECO:0000256" key="2">
    <source>
        <dbReference type="RuleBase" id="RU367072"/>
    </source>
</evidence>
<dbReference type="AlphaFoldDB" id="A0A4Y9ZUL5"/>
<comment type="caution">
    <text evidence="4">The sequence shown here is derived from an EMBL/GenBank/DDBJ whole genome shotgun (WGS) entry which is preliminary data.</text>
</comment>
<dbReference type="PANTHER" id="PTHR12891">
    <property type="entry name" value="DNA REPAIR/TRANSCRIPTION PROTEIN MET18/MMS19"/>
    <property type="match status" value="1"/>
</dbReference>
<dbReference type="InterPro" id="IPR016024">
    <property type="entry name" value="ARM-type_fold"/>
</dbReference>
<dbReference type="InterPro" id="IPR024687">
    <property type="entry name" value="MMS19_C"/>
</dbReference>
<evidence type="ECO:0000259" key="3">
    <source>
        <dbReference type="Pfam" id="PF12460"/>
    </source>
</evidence>
<reference evidence="4 5" key="1">
    <citation type="submission" date="2019-02" db="EMBL/GenBank/DDBJ databases">
        <title>Genome sequencing of the rare red list fungi Hericium alpestre (H. flagellum).</title>
        <authorList>
            <person name="Buettner E."/>
            <person name="Kellner H."/>
        </authorList>
    </citation>
    <scope>NUCLEOTIDE SEQUENCE [LARGE SCALE GENOMIC DNA]</scope>
    <source>
        <strain evidence="4 5">DSM 108284</strain>
    </source>
</reference>
<dbReference type="PANTHER" id="PTHR12891:SF0">
    <property type="entry name" value="MMS19 NUCLEOTIDE EXCISION REPAIR PROTEIN HOMOLOG"/>
    <property type="match status" value="1"/>
</dbReference>
<dbReference type="EMBL" id="SFCI01000788">
    <property type="protein sequence ID" value="TFY77934.1"/>
    <property type="molecule type" value="Genomic_DNA"/>
</dbReference>
<evidence type="ECO:0000256" key="1">
    <source>
        <dbReference type="ARBA" id="ARBA00009340"/>
    </source>
</evidence>
<dbReference type="GO" id="GO:0016226">
    <property type="term" value="P:iron-sulfur cluster assembly"/>
    <property type="evidence" value="ECO:0007669"/>
    <property type="project" value="UniProtKB-UniRule"/>
</dbReference>
<accession>A0A4Y9ZUL5</accession>
<organism evidence="4 5">
    <name type="scientific">Hericium alpestre</name>
    <dbReference type="NCBI Taxonomy" id="135208"/>
    <lineage>
        <taxon>Eukaryota</taxon>
        <taxon>Fungi</taxon>
        <taxon>Dikarya</taxon>
        <taxon>Basidiomycota</taxon>
        <taxon>Agaricomycotina</taxon>
        <taxon>Agaricomycetes</taxon>
        <taxon>Russulales</taxon>
        <taxon>Hericiaceae</taxon>
        <taxon>Hericium</taxon>
    </lineage>
</organism>
<dbReference type="SUPFAM" id="SSF48371">
    <property type="entry name" value="ARM repeat"/>
    <property type="match status" value="1"/>
</dbReference>
<comment type="similarity">
    <text evidence="1 2">Belongs to the MET18/MMS19 family.</text>
</comment>
<dbReference type="OrthoDB" id="342900at2759"/>
<dbReference type="STRING" id="135208.A0A4Y9ZUL5"/>
<dbReference type="GO" id="GO:0051604">
    <property type="term" value="P:protein maturation"/>
    <property type="evidence" value="ECO:0007669"/>
    <property type="project" value="UniProtKB-UniRule"/>
</dbReference>
<keyword evidence="2" id="KW-0227">DNA damage</keyword>
<dbReference type="Pfam" id="PF12460">
    <property type="entry name" value="MMS19_C"/>
    <property type="match status" value="1"/>
</dbReference>
<dbReference type="Proteomes" id="UP000298061">
    <property type="component" value="Unassembled WGS sequence"/>
</dbReference>
<keyword evidence="2" id="KW-0234">DNA repair</keyword>
<protein>
    <recommendedName>
        <fullName evidence="2">MMS19 nucleotide excision repair protein</fullName>
    </recommendedName>
</protein>
<dbReference type="Gene3D" id="1.25.10.10">
    <property type="entry name" value="Leucine-rich Repeat Variant"/>
    <property type="match status" value="1"/>
</dbReference>
<keyword evidence="5" id="KW-1185">Reference proteome</keyword>
<dbReference type="GO" id="GO:0006281">
    <property type="term" value="P:DNA repair"/>
    <property type="evidence" value="ECO:0007669"/>
    <property type="project" value="UniProtKB-UniRule"/>
</dbReference>
<comment type="subcellular location">
    <subcellularLocation>
        <location evidence="2">Nucleus</location>
    </subcellularLocation>
</comment>
<dbReference type="GO" id="GO:0097361">
    <property type="term" value="C:cytosolic [4Fe-4S] assembly targeting complex"/>
    <property type="evidence" value="ECO:0007669"/>
    <property type="project" value="UniProtKB-UniRule"/>
</dbReference>
<evidence type="ECO:0000313" key="4">
    <source>
        <dbReference type="EMBL" id="TFY77934.1"/>
    </source>
</evidence>
<sequence length="475" mass="51897">MIVPHSSLNVIEPGQHRQIGAVFACNVVSQMEVTLVVRVLTKLDLLCLPASASLQLTKGEAEADEEPTAAYAHALLTTLANVLAKKVERKDVDVPKYIDQLVPRLFNLFIYSALTFSASNESRQGFVAATPKLLTVAGRIINLVVQTLDARRRQETFVSALIDAYLKGEAKKIAAGQPMIPQGAQFSPFDDGASSAQKNLVVLFSQALIALHKDVKVPVDDPTLFLQKILSWSLHHAESLLQRESAWHIVAAIINKRAQDLEPFISNNTPSLWSSEVVDTTKSAEGRRTTITAWTWIVKGLLLRSHPRALPLAQQLFDLFDDVNVSWDAARAVGQVVAADKVLTKPNHAVIKILYAQKYMSALLPRIIEGAKTQAEPQRQTAHLVALASLVTAMPKHTYAYELPTLLPLLLRGLDLPDSEIRANVIETFLSAARGDVESNAKASKEGSLVSGHASTLVSTMLKNSSAREMPNPVR</sequence>
<dbReference type="InterPro" id="IPR039920">
    <property type="entry name" value="MMS19"/>
</dbReference>
<feature type="domain" description="MMS19 C-terminal" evidence="3">
    <location>
        <begin position="34"/>
        <end position="474"/>
    </location>
</feature>
<proteinExistence type="inferred from homology"/>